<dbReference type="InterPro" id="IPR052161">
    <property type="entry name" value="Mycobact_Acyl-CoA_DH"/>
</dbReference>
<dbReference type="PANTHER" id="PTHR43292">
    <property type="entry name" value="ACYL-COA DEHYDROGENASE"/>
    <property type="match status" value="1"/>
</dbReference>
<feature type="domain" description="Acyl-CoA dehydrogenase/oxidase C-terminal" evidence="6">
    <location>
        <begin position="207"/>
        <end position="342"/>
    </location>
</feature>
<dbReference type="InterPro" id="IPR006091">
    <property type="entry name" value="Acyl-CoA_Oxase/DH_mid-dom"/>
</dbReference>
<dbReference type="Gene3D" id="2.40.110.10">
    <property type="entry name" value="Butyryl-CoA Dehydrogenase, subunit A, domain 2"/>
    <property type="match status" value="1"/>
</dbReference>
<feature type="domain" description="Acyl-CoA dehydrogenase/oxidase N-terminal" evidence="8">
    <location>
        <begin position="367"/>
        <end position="460"/>
    </location>
</feature>
<dbReference type="InterPro" id="IPR037069">
    <property type="entry name" value="AcylCoA_DH/ox_N_sf"/>
</dbReference>
<feature type="domain" description="Acyl-CoA oxidase/dehydrogenase middle" evidence="7">
    <location>
        <begin position="464"/>
        <end position="546"/>
    </location>
</feature>
<dbReference type="RefSeq" id="WP_193124967.1">
    <property type="nucleotide sequence ID" value="NZ_JADBGI010000044.1"/>
</dbReference>
<dbReference type="InterPro" id="IPR013786">
    <property type="entry name" value="AcylCoA_DH/ox_N"/>
</dbReference>
<dbReference type="InterPro" id="IPR036250">
    <property type="entry name" value="AcylCo_DH-like_C"/>
</dbReference>
<organism evidence="9 10">
    <name type="scientific">Nocardiopsis coralli</name>
    <dbReference type="NCBI Taxonomy" id="2772213"/>
    <lineage>
        <taxon>Bacteria</taxon>
        <taxon>Bacillati</taxon>
        <taxon>Actinomycetota</taxon>
        <taxon>Actinomycetes</taxon>
        <taxon>Streptosporangiales</taxon>
        <taxon>Nocardiopsidaceae</taxon>
        <taxon>Nocardiopsis</taxon>
    </lineage>
</organism>
<keyword evidence="3" id="KW-0285">Flavoprotein</keyword>
<evidence type="ECO:0000259" key="7">
    <source>
        <dbReference type="Pfam" id="PF02770"/>
    </source>
</evidence>
<sequence length="721" mass="76466">MTIALTEEHHALRDSVRALAERHCGTAGVRAAVDADREQRPPFWNTLAEQGLLGLHLPEQDGGSGYGLTELAVVAEELGRALLPGPFLPTVLAAAVLQRAGHRAPLPGLADGTRIGAVALRPGGLRLEDGALTGVSEPVMGGPCADLFVLPAVEGDRVRWAVVHRASVHVEELPGHDLTRRPARVHADRVALAPDDLLDALGEHDVLDLAAVLLSAEASGTAAWATATAAEYAAAREQFGHPVGRFQGVKHRCARMLTRTEQARACAWDAARAMDTAPGRSEAALAAAVAGATAVEAAFSTAKDCIQTLGGIGFTWEHDAGLHLRRAQASRVLLGPTAHWRARTARLTLDGARRRLGVDLPPEAEDVRARVRADLAPARDLDGPGRHAFLAEHGYTVPHLPAPWGRDADALTQLVIAEELEDAGLEPADLVIGAWVVPTLAAHGSPDQQQRFLPSTLRGEVSWCQLFSEPGAGSDLAALSTRAEKVDGGWRITGQKVWTSLAREAQWGILLARTDPEAPKHRGLSYFLLDMAAPGIDIRPLREITGDALFNEVFLDGVFVPDDALVGEPGHGWRLARTTLANERVSLTDGSAFGSGVEDLLDLARTDPDGADTHRLTELGGILCDAQSVALLGLRATLRSISGAQPGAESSVGKLLGVEHLQQVLETAVEWHGPEALTGEHGDTGAAWRFLNSRCMSIAGGTTDVQLNIIGERLLGLPRDL</sequence>
<keyword evidence="10" id="KW-1185">Reference proteome</keyword>
<comment type="similarity">
    <text evidence="2">Belongs to the acyl-CoA dehydrogenase family.</text>
</comment>
<dbReference type="Gene3D" id="1.20.140.10">
    <property type="entry name" value="Butyryl-CoA Dehydrogenase, subunit A, domain 3"/>
    <property type="match status" value="2"/>
</dbReference>
<evidence type="ECO:0000256" key="1">
    <source>
        <dbReference type="ARBA" id="ARBA00001974"/>
    </source>
</evidence>
<dbReference type="EMBL" id="JADBGI010000044">
    <property type="protein sequence ID" value="MBE3002380.1"/>
    <property type="molecule type" value="Genomic_DNA"/>
</dbReference>
<keyword evidence="4" id="KW-0274">FAD</keyword>
<evidence type="ECO:0000313" key="9">
    <source>
        <dbReference type="EMBL" id="MBE3002380.1"/>
    </source>
</evidence>
<gene>
    <name evidence="9" type="ORF">IDM40_27320</name>
</gene>
<dbReference type="SUPFAM" id="SSF56645">
    <property type="entry name" value="Acyl-CoA dehydrogenase NM domain-like"/>
    <property type="match status" value="2"/>
</dbReference>
<dbReference type="InterPro" id="IPR009100">
    <property type="entry name" value="AcylCoA_DH/oxidase_NM_dom_sf"/>
</dbReference>
<feature type="domain" description="Acyl-CoA dehydrogenase/oxidase C-terminal" evidence="6">
    <location>
        <begin position="570"/>
        <end position="715"/>
    </location>
</feature>
<evidence type="ECO:0000256" key="3">
    <source>
        <dbReference type="ARBA" id="ARBA00022630"/>
    </source>
</evidence>
<evidence type="ECO:0000256" key="5">
    <source>
        <dbReference type="ARBA" id="ARBA00023002"/>
    </source>
</evidence>
<reference evidence="9 10" key="1">
    <citation type="submission" date="2020-09" db="EMBL/GenBank/DDBJ databases">
        <title>Diversity and distribution of actinomycetes associated with coral in the coast of Hainan.</title>
        <authorList>
            <person name="Li F."/>
        </authorList>
    </citation>
    <scope>NUCLEOTIDE SEQUENCE [LARGE SCALE GENOMIC DNA]</scope>
    <source>
        <strain evidence="9 10">HNM0947</strain>
    </source>
</reference>
<evidence type="ECO:0000313" key="10">
    <source>
        <dbReference type="Proteomes" id="UP000806528"/>
    </source>
</evidence>
<dbReference type="Pfam" id="PF02771">
    <property type="entry name" value="Acyl-CoA_dh_N"/>
    <property type="match status" value="2"/>
</dbReference>
<keyword evidence="5" id="KW-0560">Oxidoreductase</keyword>
<evidence type="ECO:0000256" key="2">
    <source>
        <dbReference type="ARBA" id="ARBA00009347"/>
    </source>
</evidence>
<comment type="cofactor">
    <cofactor evidence="1">
        <name>FAD</name>
        <dbReference type="ChEBI" id="CHEBI:57692"/>
    </cofactor>
</comment>
<accession>A0ABR9PEW3</accession>
<dbReference type="InterPro" id="IPR046373">
    <property type="entry name" value="Acyl-CoA_Oxase/DH_mid-dom_sf"/>
</dbReference>
<feature type="domain" description="Acyl-CoA dehydrogenase/oxidase N-terminal" evidence="8">
    <location>
        <begin position="6"/>
        <end position="102"/>
    </location>
</feature>
<dbReference type="Pfam" id="PF02770">
    <property type="entry name" value="Acyl-CoA_dh_M"/>
    <property type="match status" value="1"/>
</dbReference>
<comment type="caution">
    <text evidence="9">The sequence shown here is derived from an EMBL/GenBank/DDBJ whole genome shotgun (WGS) entry which is preliminary data.</text>
</comment>
<dbReference type="Pfam" id="PF00441">
    <property type="entry name" value="Acyl-CoA_dh_1"/>
    <property type="match status" value="2"/>
</dbReference>
<dbReference type="Gene3D" id="1.10.540.10">
    <property type="entry name" value="Acyl-CoA dehydrogenase/oxidase, N-terminal domain"/>
    <property type="match status" value="2"/>
</dbReference>
<protein>
    <submittedName>
        <fullName evidence="9">Acyl-CoA dehydrogenase family protein</fullName>
    </submittedName>
</protein>
<evidence type="ECO:0000256" key="4">
    <source>
        <dbReference type="ARBA" id="ARBA00022827"/>
    </source>
</evidence>
<dbReference type="Proteomes" id="UP000806528">
    <property type="component" value="Unassembled WGS sequence"/>
</dbReference>
<dbReference type="PANTHER" id="PTHR43292:SF4">
    <property type="entry name" value="ACYL-COA DEHYDROGENASE FADE34"/>
    <property type="match status" value="1"/>
</dbReference>
<name>A0ABR9PEW3_9ACTN</name>
<evidence type="ECO:0000259" key="6">
    <source>
        <dbReference type="Pfam" id="PF00441"/>
    </source>
</evidence>
<dbReference type="InterPro" id="IPR009075">
    <property type="entry name" value="AcylCo_DH/oxidase_C"/>
</dbReference>
<dbReference type="SUPFAM" id="SSF47203">
    <property type="entry name" value="Acyl-CoA dehydrogenase C-terminal domain-like"/>
    <property type="match status" value="2"/>
</dbReference>
<evidence type="ECO:0000259" key="8">
    <source>
        <dbReference type="Pfam" id="PF02771"/>
    </source>
</evidence>
<proteinExistence type="inferred from homology"/>